<dbReference type="Proteomes" id="UP000443423">
    <property type="component" value="Unassembled WGS sequence"/>
</dbReference>
<dbReference type="GO" id="GO:0004672">
    <property type="term" value="F:protein kinase activity"/>
    <property type="evidence" value="ECO:0007669"/>
    <property type="project" value="InterPro"/>
</dbReference>
<keyword evidence="2" id="KW-0812">Transmembrane</keyword>
<dbReference type="PANTHER" id="PTHR10566">
    <property type="entry name" value="CHAPERONE-ACTIVITY OF BC1 COMPLEX CABC1 -RELATED"/>
    <property type="match status" value="1"/>
</dbReference>
<dbReference type="PROSITE" id="PS50011">
    <property type="entry name" value="PROTEIN_KINASE_DOM"/>
    <property type="match status" value="1"/>
</dbReference>
<name>A0A6A8GBX0_9EURY</name>
<reference evidence="4 5" key="1">
    <citation type="submission" date="2019-11" db="EMBL/GenBank/DDBJ databases">
        <title>Whole genome sequence of Haloferax sp. MBLA0078.</title>
        <authorList>
            <person name="Seo M.-J."/>
            <person name="Cho E.-S."/>
        </authorList>
    </citation>
    <scope>NUCLEOTIDE SEQUENCE [LARGE SCALE GENOMIC DNA]</scope>
    <source>
        <strain evidence="4 5">MBLA0078</strain>
    </source>
</reference>
<keyword evidence="2" id="KW-1133">Transmembrane helix</keyword>
<gene>
    <name evidence="4" type="ORF">GJR99_16520</name>
</gene>
<protein>
    <submittedName>
        <fullName evidence="4">AarF/ABC1/UbiB kinase family protein</fullName>
    </submittedName>
</protein>
<feature type="transmembrane region" description="Helical" evidence="2">
    <location>
        <begin position="478"/>
        <end position="498"/>
    </location>
</feature>
<sequence length="528" mass="59357">MLQYPRRLVQIALRFLPFLLASLRDRHRFILFGRARVVSTEVHQRRAQRLRDTLVDLGPTFIKIGQVLSTRPDIVPAVYAKELITLQDTVPPGPFVEIERIVEADVGMDVFDSFESEALAGGSLAQVHEARYRGNRVAVKVRRPNVVDVIEIDLRVVRRLLPIVIAIAPKRHHFSLRNLADDFERVIMQELDFVREGRMMTETRDNFSDEDDVIIPKQYPEACSERVLTMEFVDSTKINDMDALVASGFDPVEIAHDIANAYYKMGIVDGVFHGDPHPGNIGVDDRGRIVFYDFGMSGRFTPEMQDAIVRLYLAAAARDTEDIIDVLIDLGVLDSDVNRTSMNKVLELAIQDLEGSGLSDWRALITEVNEILHSFPFRIPPDLMLVIRVGTVSEGVLRQLDPNFDFLTAAQEFLVEHGYRRRGAEAWFKGMSDDATASVRSTVRVPEKLERVLDMVLDGQLQIEGMQLERPLTAIGRVLAYALITASWVIGSAILTNIRPTFGAIGWGIAAVMTLLFLVALHNARSNE</sequence>
<proteinExistence type="inferred from homology"/>
<dbReference type="AlphaFoldDB" id="A0A6A8GBX0"/>
<dbReference type="CDD" id="cd05121">
    <property type="entry name" value="ABC1_ADCK3-like"/>
    <property type="match status" value="1"/>
</dbReference>
<evidence type="ECO:0000256" key="2">
    <source>
        <dbReference type="SAM" id="Phobius"/>
    </source>
</evidence>
<evidence type="ECO:0000313" key="4">
    <source>
        <dbReference type="EMBL" id="MRW98172.1"/>
    </source>
</evidence>
<feature type="domain" description="Protein kinase" evidence="3">
    <location>
        <begin position="113"/>
        <end position="420"/>
    </location>
</feature>
<comment type="similarity">
    <text evidence="1">Belongs to the protein kinase superfamily. ADCK protein kinase family.</text>
</comment>
<organism evidence="4 5">
    <name type="scientific">Haloferax marinum</name>
    <dbReference type="NCBI Taxonomy" id="2666143"/>
    <lineage>
        <taxon>Archaea</taxon>
        <taxon>Methanobacteriati</taxon>
        <taxon>Methanobacteriota</taxon>
        <taxon>Stenosarchaea group</taxon>
        <taxon>Halobacteria</taxon>
        <taxon>Halobacteriales</taxon>
        <taxon>Haloferacaceae</taxon>
        <taxon>Haloferax</taxon>
    </lineage>
</organism>
<evidence type="ECO:0000259" key="3">
    <source>
        <dbReference type="PROSITE" id="PS50011"/>
    </source>
</evidence>
<keyword evidence="4" id="KW-0418">Kinase</keyword>
<feature type="transmembrane region" description="Helical" evidence="2">
    <location>
        <begin position="504"/>
        <end position="524"/>
    </location>
</feature>
<dbReference type="InterPro" id="IPR000719">
    <property type="entry name" value="Prot_kinase_dom"/>
</dbReference>
<dbReference type="SUPFAM" id="SSF56112">
    <property type="entry name" value="Protein kinase-like (PK-like)"/>
    <property type="match status" value="1"/>
</dbReference>
<evidence type="ECO:0000313" key="5">
    <source>
        <dbReference type="Proteomes" id="UP000443423"/>
    </source>
</evidence>
<keyword evidence="2" id="KW-0472">Membrane</keyword>
<comment type="caution">
    <text evidence="4">The sequence shown here is derived from an EMBL/GenBank/DDBJ whole genome shotgun (WGS) entry which is preliminary data.</text>
</comment>
<dbReference type="PANTHER" id="PTHR10566:SF113">
    <property type="entry name" value="PROTEIN ACTIVITY OF BC1 COMPLEX KINASE 7, CHLOROPLASTIC"/>
    <property type="match status" value="1"/>
</dbReference>
<keyword evidence="5" id="KW-1185">Reference proteome</keyword>
<dbReference type="EMBL" id="WKJQ01000002">
    <property type="protein sequence ID" value="MRW98172.1"/>
    <property type="molecule type" value="Genomic_DNA"/>
</dbReference>
<keyword evidence="4" id="KW-0808">Transferase</keyword>
<dbReference type="Pfam" id="PF03109">
    <property type="entry name" value="ABC1"/>
    <property type="match status" value="1"/>
</dbReference>
<dbReference type="Gene3D" id="1.10.510.10">
    <property type="entry name" value="Transferase(Phosphotransferase) domain 1"/>
    <property type="match status" value="1"/>
</dbReference>
<dbReference type="InterPro" id="IPR050154">
    <property type="entry name" value="UbiB_kinase"/>
</dbReference>
<dbReference type="GO" id="GO:0005524">
    <property type="term" value="F:ATP binding"/>
    <property type="evidence" value="ECO:0007669"/>
    <property type="project" value="InterPro"/>
</dbReference>
<evidence type="ECO:0000256" key="1">
    <source>
        <dbReference type="ARBA" id="ARBA00009670"/>
    </source>
</evidence>
<accession>A0A6A8GBX0</accession>
<dbReference type="InterPro" id="IPR004147">
    <property type="entry name" value="ABC1_dom"/>
</dbReference>
<dbReference type="OrthoDB" id="8087at2157"/>
<dbReference type="InterPro" id="IPR011009">
    <property type="entry name" value="Kinase-like_dom_sf"/>
</dbReference>
<dbReference type="RefSeq" id="WP_151114156.1">
    <property type="nucleotide sequence ID" value="NZ_WKJQ01000002.1"/>
</dbReference>